<organism evidence="3 4">
    <name type="scientific">Sphingomonas jeddahensis</name>
    <dbReference type="NCBI Taxonomy" id="1915074"/>
    <lineage>
        <taxon>Bacteria</taxon>
        <taxon>Pseudomonadati</taxon>
        <taxon>Pseudomonadota</taxon>
        <taxon>Alphaproteobacteria</taxon>
        <taxon>Sphingomonadales</taxon>
        <taxon>Sphingomonadaceae</taxon>
        <taxon>Sphingomonas</taxon>
    </lineage>
</organism>
<dbReference type="STRING" id="1915074.SPHI_04580"/>
<keyword evidence="1" id="KW-0597">Phosphoprotein</keyword>
<evidence type="ECO:0000313" key="4">
    <source>
        <dbReference type="Proteomes" id="UP000188729"/>
    </source>
</evidence>
<dbReference type="EMBL" id="MPSB01000002">
    <property type="protein sequence ID" value="ONF97023.1"/>
    <property type="molecule type" value="Genomic_DNA"/>
</dbReference>
<dbReference type="Gene3D" id="3.40.50.2300">
    <property type="match status" value="1"/>
</dbReference>
<sequence length="127" mass="13424">MVERSLEGCRILVAEDEYLLAEDLSHALASAGASVLGPVPTLDEATALISGDTEIDAAILDVNLRGEMIFPVADALKDRGVPFAFATGYDQWALPERFAATPRVEKPFKVSKIGGVLGLLLKATPTG</sequence>
<dbReference type="PROSITE" id="PS50110">
    <property type="entry name" value="RESPONSE_REGULATORY"/>
    <property type="match status" value="1"/>
</dbReference>
<evidence type="ECO:0000313" key="3">
    <source>
        <dbReference type="EMBL" id="ONF97023.1"/>
    </source>
</evidence>
<gene>
    <name evidence="3" type="ORF">SPHI_04580</name>
</gene>
<evidence type="ECO:0000259" key="2">
    <source>
        <dbReference type="PROSITE" id="PS50110"/>
    </source>
</evidence>
<dbReference type="InterPro" id="IPR011006">
    <property type="entry name" value="CheY-like_superfamily"/>
</dbReference>
<feature type="domain" description="Response regulatory" evidence="2">
    <location>
        <begin position="10"/>
        <end position="121"/>
    </location>
</feature>
<dbReference type="OrthoDB" id="582170at2"/>
<proteinExistence type="predicted"/>
<protein>
    <submittedName>
        <fullName evidence="3">Two-component response regulator</fullName>
    </submittedName>
</protein>
<feature type="modified residue" description="4-aspartylphosphate" evidence="1">
    <location>
        <position position="61"/>
    </location>
</feature>
<dbReference type="InterPro" id="IPR001789">
    <property type="entry name" value="Sig_transdc_resp-reg_receiver"/>
</dbReference>
<comment type="caution">
    <text evidence="3">The sequence shown here is derived from an EMBL/GenBank/DDBJ whole genome shotgun (WGS) entry which is preliminary data.</text>
</comment>
<keyword evidence="4" id="KW-1185">Reference proteome</keyword>
<evidence type="ECO:0000256" key="1">
    <source>
        <dbReference type="PROSITE-ProRule" id="PRU00169"/>
    </source>
</evidence>
<reference evidence="3 4" key="1">
    <citation type="submission" date="2016-11" db="EMBL/GenBank/DDBJ databases">
        <title>Genome sequence of Sphingomonas jeddahensis G39.</title>
        <authorList>
            <person name="Poehlein A."/>
            <person name="Wuebbeler J.H."/>
            <person name="Steinbuechel A."/>
            <person name="Daniel R."/>
        </authorList>
    </citation>
    <scope>NUCLEOTIDE SEQUENCE [LARGE SCALE GENOMIC DNA]</scope>
    <source>
        <strain evidence="3 4">G39</strain>
    </source>
</reference>
<name>A0A1V2EWW1_9SPHN</name>
<dbReference type="AlphaFoldDB" id="A0A1V2EWW1"/>
<dbReference type="SUPFAM" id="SSF52172">
    <property type="entry name" value="CheY-like"/>
    <property type="match status" value="1"/>
</dbReference>
<dbReference type="Proteomes" id="UP000188729">
    <property type="component" value="Unassembled WGS sequence"/>
</dbReference>
<accession>A0A1V2EWW1</accession>
<dbReference type="GO" id="GO:0000160">
    <property type="term" value="P:phosphorelay signal transduction system"/>
    <property type="evidence" value="ECO:0007669"/>
    <property type="project" value="InterPro"/>
</dbReference>